<dbReference type="EMBL" id="FYDG01000011">
    <property type="protein sequence ID" value="SNB79325.1"/>
    <property type="molecule type" value="Genomic_DNA"/>
</dbReference>
<dbReference type="RefSeq" id="WP_088521781.1">
    <property type="nucleotide sequence ID" value="NZ_FYDG01000011.1"/>
</dbReference>
<gene>
    <name evidence="1" type="ORF">SAMN06265338_1116</name>
</gene>
<evidence type="ECO:0000313" key="1">
    <source>
        <dbReference type="EMBL" id="SNB79325.1"/>
    </source>
</evidence>
<name>A0A212S2E9_RHOAC</name>
<evidence type="ECO:0000313" key="2">
    <source>
        <dbReference type="Proteomes" id="UP000198418"/>
    </source>
</evidence>
<dbReference type="AlphaFoldDB" id="A0A212S2E9"/>
<organism evidence="1 2">
    <name type="scientific">Rhodoblastus acidophilus</name>
    <name type="common">Rhodopseudomonas acidophila</name>
    <dbReference type="NCBI Taxonomy" id="1074"/>
    <lineage>
        <taxon>Bacteria</taxon>
        <taxon>Pseudomonadati</taxon>
        <taxon>Pseudomonadota</taxon>
        <taxon>Alphaproteobacteria</taxon>
        <taxon>Hyphomicrobiales</taxon>
        <taxon>Rhodoblastaceae</taxon>
        <taxon>Rhodoblastus</taxon>
    </lineage>
</organism>
<sequence>MSAIEDLETAYEAIQKAVSDAVAKIQSQSAALASAVAANDPTKIESIAQELTATAATLEAAVNPPATAAS</sequence>
<keyword evidence="2" id="KW-1185">Reference proteome</keyword>
<dbReference type="Proteomes" id="UP000198418">
    <property type="component" value="Unassembled WGS sequence"/>
</dbReference>
<protein>
    <submittedName>
        <fullName evidence="1">Uncharacterized protein</fullName>
    </submittedName>
</protein>
<accession>A0A212S2E9</accession>
<reference evidence="2" key="1">
    <citation type="submission" date="2017-06" db="EMBL/GenBank/DDBJ databases">
        <authorList>
            <person name="Varghese N."/>
            <person name="Submissions S."/>
        </authorList>
    </citation>
    <scope>NUCLEOTIDE SEQUENCE [LARGE SCALE GENOMIC DNA]</scope>
    <source>
        <strain evidence="2">DSM 137</strain>
    </source>
</reference>
<proteinExistence type="predicted"/>